<dbReference type="GO" id="GO:0005736">
    <property type="term" value="C:RNA polymerase I complex"/>
    <property type="evidence" value="ECO:0007669"/>
    <property type="project" value="TreeGrafter"/>
</dbReference>
<comment type="subcellular location">
    <subcellularLocation>
        <location evidence="1">Nucleus</location>
    </subcellularLocation>
</comment>
<dbReference type="SUPFAM" id="SSF50249">
    <property type="entry name" value="Nucleic acid-binding proteins"/>
    <property type="match status" value="1"/>
</dbReference>
<dbReference type="InParanoid" id="D8LM46"/>
<dbReference type="GO" id="GO:0005666">
    <property type="term" value="C:RNA polymerase III complex"/>
    <property type="evidence" value="ECO:0007669"/>
    <property type="project" value="TreeGrafter"/>
</dbReference>
<dbReference type="OMA" id="KEDDKGW"/>
<dbReference type="EMBL" id="FN649741">
    <property type="protein sequence ID" value="CBN76194.1"/>
    <property type="molecule type" value="Genomic_DNA"/>
</dbReference>
<accession>D8LM46</accession>
<dbReference type="PANTHER" id="PTHR10917">
    <property type="entry name" value="DNA-DIRECTED RNA POLYMERASES I, II, AND III SUBUNIT RPABC3"/>
    <property type="match status" value="1"/>
</dbReference>
<keyword evidence="3 4" id="KW-0539">Nucleus</keyword>
<dbReference type="PIRSF" id="PIRSF000779">
    <property type="entry name" value="RNA_pol_Rpb8"/>
    <property type="match status" value="1"/>
</dbReference>
<dbReference type="STRING" id="2880.D8LM46"/>
<dbReference type="AlphaFoldDB" id="D8LM46"/>
<comment type="function">
    <text evidence="4">DNA-dependent RNA polymerase catalyzes the transcription of DNA into RNA using the four ribonucleoside triphosphates as substrates. Common component of RNA polymerases I, II and III which synthesize ribosomal RNA precursors, mRNA precursors and many functional non-coding RNAs, and small RNAs, such as 5S rRNA and tRNAs, respectively.</text>
</comment>
<dbReference type="EMBL" id="FN648580">
    <property type="protein sequence ID" value="CBN76194.1"/>
    <property type="molecule type" value="Genomic_DNA"/>
</dbReference>
<proteinExistence type="inferred from homology"/>
<dbReference type="GO" id="GO:0006351">
    <property type="term" value="P:DNA-templated transcription"/>
    <property type="evidence" value="ECO:0007669"/>
    <property type="project" value="UniProtKB-UniRule"/>
</dbReference>
<evidence type="ECO:0000256" key="1">
    <source>
        <dbReference type="ARBA" id="ARBA00004123"/>
    </source>
</evidence>
<dbReference type="Pfam" id="PF03870">
    <property type="entry name" value="RNA_pol_Rpb8"/>
    <property type="match status" value="1"/>
</dbReference>
<dbReference type="Gene3D" id="2.40.50.140">
    <property type="entry name" value="Nucleic acid-binding proteins"/>
    <property type="match status" value="1"/>
</dbReference>
<protein>
    <recommendedName>
        <fullName evidence="4">DNA-directed RNA polymerases I, II, and III subunit RPABC3</fullName>
    </recommendedName>
</protein>
<organism evidence="5 6">
    <name type="scientific">Ectocarpus siliculosus</name>
    <name type="common">Brown alga</name>
    <name type="synonym">Conferva siliculosa</name>
    <dbReference type="NCBI Taxonomy" id="2880"/>
    <lineage>
        <taxon>Eukaryota</taxon>
        <taxon>Sar</taxon>
        <taxon>Stramenopiles</taxon>
        <taxon>Ochrophyta</taxon>
        <taxon>PX clade</taxon>
        <taxon>Phaeophyceae</taxon>
        <taxon>Ectocarpales</taxon>
        <taxon>Ectocarpaceae</taxon>
        <taxon>Ectocarpus</taxon>
    </lineage>
</organism>
<dbReference type="GO" id="GO:0003899">
    <property type="term" value="F:DNA-directed RNA polymerase activity"/>
    <property type="evidence" value="ECO:0007669"/>
    <property type="project" value="UniProtKB-UniRule"/>
</dbReference>
<sequence length="144" mass="16394">MSGVLFEDIFEVGKLNPDGKKFDRVNRLECKGVTYDMDLLLDTNCDIYPVKEGERLTFVIASTLDLSGKPDDGTYKPLGDEVSLADKYEYVMHGRVYRFDQQKDTKVQVFASFGGLLMRLTGDQRHVANIEVDSRVFCLLRRNA</sequence>
<dbReference type="eggNOG" id="KOG3400">
    <property type="taxonomic scope" value="Eukaryota"/>
</dbReference>
<dbReference type="PANTHER" id="PTHR10917:SF0">
    <property type="entry name" value="DNA-DIRECTED RNA POLYMERASES I, II, AND III SUBUNIT RPABC3"/>
    <property type="match status" value="1"/>
</dbReference>
<dbReference type="InterPro" id="IPR005570">
    <property type="entry name" value="RPABC3"/>
</dbReference>
<dbReference type="InterPro" id="IPR012340">
    <property type="entry name" value="NA-bd_OB-fold"/>
</dbReference>
<keyword evidence="6" id="KW-1185">Reference proteome</keyword>
<dbReference type="GO" id="GO:0005665">
    <property type="term" value="C:RNA polymerase II, core complex"/>
    <property type="evidence" value="ECO:0007669"/>
    <property type="project" value="UniProtKB-UniRule"/>
</dbReference>
<dbReference type="FunFam" id="2.40.50.140:FF:000073">
    <property type="entry name" value="DNA-directed RNA polymerases I, II, and III subunit RPABC3"/>
    <property type="match status" value="1"/>
</dbReference>
<dbReference type="FunCoup" id="D8LM46">
    <property type="interactions" value="512"/>
</dbReference>
<evidence type="ECO:0000313" key="6">
    <source>
        <dbReference type="Proteomes" id="UP000002630"/>
    </source>
</evidence>
<gene>
    <name evidence="5" type="ORF">Esi_0384_0016</name>
</gene>
<name>D8LM46_ECTSI</name>
<dbReference type="Proteomes" id="UP000002630">
    <property type="component" value="Linkage Group LG16"/>
</dbReference>
<evidence type="ECO:0000256" key="4">
    <source>
        <dbReference type="PIRNR" id="PIRNR000779"/>
    </source>
</evidence>
<evidence type="ECO:0000256" key="3">
    <source>
        <dbReference type="ARBA" id="ARBA00023242"/>
    </source>
</evidence>
<evidence type="ECO:0000256" key="2">
    <source>
        <dbReference type="ARBA" id="ARBA00008912"/>
    </source>
</evidence>
<dbReference type="SMART" id="SM00658">
    <property type="entry name" value="RPOL8c"/>
    <property type="match status" value="1"/>
</dbReference>
<evidence type="ECO:0000313" key="5">
    <source>
        <dbReference type="EMBL" id="CBN76194.1"/>
    </source>
</evidence>
<comment type="similarity">
    <text evidence="2 4">Belongs to the eukaryotic RPB8 RNA polymerase subunit family.</text>
</comment>
<reference evidence="5 6" key="1">
    <citation type="journal article" date="2010" name="Nature">
        <title>The Ectocarpus genome and the independent evolution of multicellularity in brown algae.</title>
        <authorList>
            <person name="Cock J.M."/>
            <person name="Sterck L."/>
            <person name="Rouze P."/>
            <person name="Scornet D."/>
            <person name="Allen A.E."/>
            <person name="Amoutzias G."/>
            <person name="Anthouard V."/>
            <person name="Artiguenave F."/>
            <person name="Aury J.M."/>
            <person name="Badger J.H."/>
            <person name="Beszteri B."/>
            <person name="Billiau K."/>
            <person name="Bonnet E."/>
            <person name="Bothwell J.H."/>
            <person name="Bowler C."/>
            <person name="Boyen C."/>
            <person name="Brownlee C."/>
            <person name="Carrano C.J."/>
            <person name="Charrier B."/>
            <person name="Cho G.Y."/>
            <person name="Coelho S.M."/>
            <person name="Collen J."/>
            <person name="Corre E."/>
            <person name="Da Silva C."/>
            <person name="Delage L."/>
            <person name="Delaroque N."/>
            <person name="Dittami S.M."/>
            <person name="Doulbeau S."/>
            <person name="Elias M."/>
            <person name="Farnham G."/>
            <person name="Gachon C.M."/>
            <person name="Gschloessl B."/>
            <person name="Heesch S."/>
            <person name="Jabbari K."/>
            <person name="Jubin C."/>
            <person name="Kawai H."/>
            <person name="Kimura K."/>
            <person name="Kloareg B."/>
            <person name="Kupper F.C."/>
            <person name="Lang D."/>
            <person name="Le Bail A."/>
            <person name="Leblanc C."/>
            <person name="Lerouge P."/>
            <person name="Lohr M."/>
            <person name="Lopez P.J."/>
            <person name="Martens C."/>
            <person name="Maumus F."/>
            <person name="Michel G."/>
            <person name="Miranda-Saavedra D."/>
            <person name="Morales J."/>
            <person name="Moreau H."/>
            <person name="Motomura T."/>
            <person name="Nagasato C."/>
            <person name="Napoli C.A."/>
            <person name="Nelson D.R."/>
            <person name="Nyvall-Collen P."/>
            <person name="Peters A.F."/>
            <person name="Pommier C."/>
            <person name="Potin P."/>
            <person name="Poulain J."/>
            <person name="Quesneville H."/>
            <person name="Read B."/>
            <person name="Rensing S.A."/>
            <person name="Ritter A."/>
            <person name="Rousvoal S."/>
            <person name="Samanta M."/>
            <person name="Samson G."/>
            <person name="Schroeder D.C."/>
            <person name="Segurens B."/>
            <person name="Strittmatter M."/>
            <person name="Tonon T."/>
            <person name="Tregear J.W."/>
            <person name="Valentin K."/>
            <person name="von Dassow P."/>
            <person name="Yamagishi T."/>
            <person name="Van de Peer Y."/>
            <person name="Wincker P."/>
        </authorList>
    </citation>
    <scope>NUCLEOTIDE SEQUENCE [LARGE SCALE GENOMIC DNA]</scope>
    <source>
        <strain evidence="6">Ec32 / CCAP1310/4</strain>
    </source>
</reference>
<dbReference type="OrthoDB" id="20018at2759"/>